<proteinExistence type="predicted"/>
<accession>M2NLW5</accession>
<dbReference type="GeneID" id="19109817"/>
<dbReference type="RefSeq" id="XP_007672656.1">
    <property type="nucleotide sequence ID" value="XM_007674466.1"/>
</dbReference>
<dbReference type="InterPro" id="IPR006771">
    <property type="entry name" value="CetA-like"/>
</dbReference>
<keyword evidence="2" id="KW-1185">Reference proteome</keyword>
<organism evidence="1 2">
    <name type="scientific">Baudoinia panamericana (strain UAMH 10762)</name>
    <name type="common">Angels' share fungus</name>
    <name type="synonym">Baudoinia compniacensis (strain UAMH 10762)</name>
    <dbReference type="NCBI Taxonomy" id="717646"/>
    <lineage>
        <taxon>Eukaryota</taxon>
        <taxon>Fungi</taxon>
        <taxon>Dikarya</taxon>
        <taxon>Ascomycota</taxon>
        <taxon>Pezizomycotina</taxon>
        <taxon>Dothideomycetes</taxon>
        <taxon>Dothideomycetidae</taxon>
        <taxon>Mycosphaerellales</taxon>
        <taxon>Teratosphaeriaceae</taxon>
        <taxon>Baudoinia</taxon>
    </lineage>
</organism>
<dbReference type="KEGG" id="bcom:BAUCODRAFT_21807"/>
<dbReference type="Proteomes" id="UP000011761">
    <property type="component" value="Unassembled WGS sequence"/>
</dbReference>
<dbReference type="AlphaFoldDB" id="M2NLW5"/>
<sequence>MHSSCGVAAAGTLRREIYGRDVTSMLPLSSGWDLPQHYETPSRVHQLYATKVLNESYNRLSARNADGKTYIWQNIKPPSTNKLLRTPNKSNQRFHYNNSFTSTNFNPTSSANMHAFTISAFGLFAAIAAAQQYTQVITNNCADPVYLTYTDGSGNVGSTQELDNGQTFSGTYSGSGNSFGVTTTSDYWSSDKFVLGATAAGDSNLYWSVSETGDNAPQSFSVVPNNQNDATSCIEVDGYDGGATHVCGTNDETLTLTFC</sequence>
<dbReference type="HOGENOM" id="CLU_1073576_0_0_1"/>
<evidence type="ECO:0000313" key="1">
    <source>
        <dbReference type="EMBL" id="EMD00156.1"/>
    </source>
</evidence>
<evidence type="ECO:0000313" key="2">
    <source>
        <dbReference type="Proteomes" id="UP000011761"/>
    </source>
</evidence>
<name>M2NLW5_BAUPA</name>
<protein>
    <submittedName>
        <fullName evidence="1">Uncharacterized protein</fullName>
    </submittedName>
</protein>
<dbReference type="EMBL" id="KB445551">
    <property type="protein sequence ID" value="EMD00156.1"/>
    <property type="molecule type" value="Genomic_DNA"/>
</dbReference>
<dbReference type="Pfam" id="PF04681">
    <property type="entry name" value="Bys1"/>
    <property type="match status" value="1"/>
</dbReference>
<gene>
    <name evidence="1" type="ORF">BAUCODRAFT_21807</name>
</gene>
<reference evidence="1 2" key="1">
    <citation type="journal article" date="2012" name="PLoS Pathog.">
        <title>Diverse lifestyles and strategies of plant pathogenesis encoded in the genomes of eighteen Dothideomycetes fungi.</title>
        <authorList>
            <person name="Ohm R.A."/>
            <person name="Feau N."/>
            <person name="Henrissat B."/>
            <person name="Schoch C.L."/>
            <person name="Horwitz B.A."/>
            <person name="Barry K.W."/>
            <person name="Condon B.J."/>
            <person name="Copeland A.C."/>
            <person name="Dhillon B."/>
            <person name="Glaser F."/>
            <person name="Hesse C.N."/>
            <person name="Kosti I."/>
            <person name="LaButti K."/>
            <person name="Lindquist E.A."/>
            <person name="Lucas S."/>
            <person name="Salamov A.A."/>
            <person name="Bradshaw R.E."/>
            <person name="Ciuffetti L."/>
            <person name="Hamelin R.C."/>
            <person name="Kema G.H.J."/>
            <person name="Lawrence C."/>
            <person name="Scott J.A."/>
            <person name="Spatafora J.W."/>
            <person name="Turgeon B.G."/>
            <person name="de Wit P.J.G.M."/>
            <person name="Zhong S."/>
            <person name="Goodwin S.B."/>
            <person name="Grigoriev I.V."/>
        </authorList>
    </citation>
    <scope>NUCLEOTIDE SEQUENCE [LARGE SCALE GENOMIC DNA]</scope>
    <source>
        <strain evidence="1 2">UAMH 10762</strain>
    </source>
</reference>